<keyword evidence="4" id="KW-1185">Reference proteome</keyword>
<dbReference type="RefSeq" id="WP_105038474.1">
    <property type="nucleotide sequence ID" value="NZ_PPSL01000002.1"/>
</dbReference>
<dbReference type="Gene3D" id="1.10.260.40">
    <property type="entry name" value="lambda repressor-like DNA-binding domains"/>
    <property type="match status" value="1"/>
</dbReference>
<gene>
    <name evidence="3" type="primary">higA</name>
    <name evidence="3" type="ORF">CJD36_007300</name>
</gene>
<sequence length="102" mass="11448">MAMFSPAHPGELIRETIEALREETGKPFTVQEIAENLATTRKTLSAIINCKQSITPEMALKLAAAFRNTTAEFWLKAQNNYDLANARLKIDTKEIKVLWKAA</sequence>
<evidence type="ECO:0000313" key="4">
    <source>
        <dbReference type="Proteomes" id="UP000239872"/>
    </source>
</evidence>
<reference evidence="3 4" key="1">
    <citation type="submission" date="2018-01" db="EMBL/GenBank/DDBJ databases">
        <title>A novel member of the phylum Bacteroidetes isolated from glacier ice.</title>
        <authorList>
            <person name="Liu Q."/>
            <person name="Xin Y.-H."/>
        </authorList>
    </citation>
    <scope>NUCLEOTIDE SEQUENCE [LARGE SCALE GENOMIC DNA]</scope>
    <source>
        <strain evidence="3 4">RB1R16</strain>
    </source>
</reference>
<dbReference type="SUPFAM" id="SSF47413">
    <property type="entry name" value="lambda repressor-like DNA-binding domains"/>
    <property type="match status" value="1"/>
</dbReference>
<dbReference type="PANTHER" id="PTHR36924">
    <property type="entry name" value="ANTITOXIN HIGA-1"/>
    <property type="match status" value="1"/>
</dbReference>
<dbReference type="NCBIfam" id="TIGR02607">
    <property type="entry name" value="antidote_HigA"/>
    <property type="match status" value="1"/>
</dbReference>
<organism evidence="3 4">
    <name type="scientific">Flavipsychrobacter stenotrophus</name>
    <dbReference type="NCBI Taxonomy" id="2077091"/>
    <lineage>
        <taxon>Bacteria</taxon>
        <taxon>Pseudomonadati</taxon>
        <taxon>Bacteroidota</taxon>
        <taxon>Chitinophagia</taxon>
        <taxon>Chitinophagales</taxon>
        <taxon>Chitinophagaceae</taxon>
        <taxon>Flavipsychrobacter</taxon>
    </lineage>
</organism>
<keyword evidence="1" id="KW-0238">DNA-binding</keyword>
<dbReference type="InterPro" id="IPR013430">
    <property type="entry name" value="Toxin_antidote_HigA"/>
</dbReference>
<dbReference type="InterPro" id="IPR010982">
    <property type="entry name" value="Lambda_DNA-bd_dom_sf"/>
</dbReference>
<dbReference type="OrthoDB" id="3174593at2"/>
<name>A0A2S7SXY4_9BACT</name>
<proteinExistence type="predicted"/>
<evidence type="ECO:0000259" key="2">
    <source>
        <dbReference type="PROSITE" id="PS50943"/>
    </source>
</evidence>
<dbReference type="PANTHER" id="PTHR36924:SF1">
    <property type="entry name" value="ANTITOXIN HIGA-1"/>
    <property type="match status" value="1"/>
</dbReference>
<dbReference type="PROSITE" id="PS50943">
    <property type="entry name" value="HTH_CROC1"/>
    <property type="match status" value="1"/>
</dbReference>
<dbReference type="EMBL" id="PPSL01000002">
    <property type="protein sequence ID" value="PQJ11594.1"/>
    <property type="molecule type" value="Genomic_DNA"/>
</dbReference>
<dbReference type="Proteomes" id="UP000239872">
    <property type="component" value="Unassembled WGS sequence"/>
</dbReference>
<feature type="domain" description="HTH cro/C1-type" evidence="2">
    <location>
        <begin position="29"/>
        <end position="73"/>
    </location>
</feature>
<dbReference type="GO" id="GO:0003677">
    <property type="term" value="F:DNA binding"/>
    <property type="evidence" value="ECO:0007669"/>
    <property type="project" value="UniProtKB-KW"/>
</dbReference>
<protein>
    <submittedName>
        <fullName evidence="3">Addiction module antidote protein, HigA family</fullName>
    </submittedName>
</protein>
<accession>A0A2S7SXY4</accession>
<dbReference type="AlphaFoldDB" id="A0A2S7SXY4"/>
<dbReference type="InterPro" id="IPR001387">
    <property type="entry name" value="Cro/C1-type_HTH"/>
</dbReference>
<evidence type="ECO:0000256" key="1">
    <source>
        <dbReference type="ARBA" id="ARBA00023125"/>
    </source>
</evidence>
<evidence type="ECO:0000313" key="3">
    <source>
        <dbReference type="EMBL" id="PQJ11594.1"/>
    </source>
</evidence>
<comment type="caution">
    <text evidence="3">The sequence shown here is derived from an EMBL/GenBank/DDBJ whole genome shotgun (WGS) entry which is preliminary data.</text>
</comment>
<dbReference type="CDD" id="cd00093">
    <property type="entry name" value="HTH_XRE"/>
    <property type="match status" value="1"/>
</dbReference>